<reference evidence="12 13" key="2">
    <citation type="submission" date="2020-06" db="EMBL/GenBank/DDBJ databases">
        <title>Polyphasic characterization of a Rahnella strain isolated from tree sap.</title>
        <authorList>
            <person name="Kim I.S."/>
        </authorList>
    </citation>
    <scope>NUCLEOTIDE SEQUENCE [LARGE SCALE GENOMIC DNA]</scope>
    <source>
        <strain evidence="12 13">SAP-1</strain>
    </source>
</reference>
<dbReference type="EMBL" id="JAADJU010000011">
    <property type="protein sequence ID" value="NMP28915.1"/>
    <property type="molecule type" value="Genomic_DNA"/>
</dbReference>
<evidence type="ECO:0000256" key="6">
    <source>
        <dbReference type="ARBA" id="ARBA00022801"/>
    </source>
</evidence>
<dbReference type="GO" id="GO:0071111">
    <property type="term" value="F:cyclic-guanylate-specific phosphodiesterase activity"/>
    <property type="evidence" value="ECO:0007669"/>
    <property type="project" value="UniProtKB-EC"/>
</dbReference>
<keyword evidence="6" id="KW-0378">Hydrolase</keyword>
<feature type="domain" description="EAL" evidence="11">
    <location>
        <begin position="258"/>
        <end position="512"/>
    </location>
</feature>
<keyword evidence="4" id="KW-0973">c-di-GMP</keyword>
<comment type="caution">
    <text evidence="12">The sequence shown here is derived from an EMBL/GenBank/DDBJ whole genome shotgun (WGS) entry which is preliminary data.</text>
</comment>
<dbReference type="Pfam" id="PF12792">
    <property type="entry name" value="CSS-motif"/>
    <property type="match status" value="1"/>
</dbReference>
<dbReference type="InterPro" id="IPR024744">
    <property type="entry name" value="CSS-motif_dom"/>
</dbReference>
<evidence type="ECO:0000256" key="7">
    <source>
        <dbReference type="ARBA" id="ARBA00022989"/>
    </source>
</evidence>
<dbReference type="InterPro" id="IPR001633">
    <property type="entry name" value="EAL_dom"/>
</dbReference>
<keyword evidence="5 10" id="KW-0812">Transmembrane</keyword>
<dbReference type="PANTHER" id="PTHR33121">
    <property type="entry name" value="CYCLIC DI-GMP PHOSPHODIESTERASE PDEF"/>
    <property type="match status" value="1"/>
</dbReference>
<dbReference type="InterPro" id="IPR035919">
    <property type="entry name" value="EAL_sf"/>
</dbReference>
<comment type="catalytic activity">
    <reaction evidence="9">
        <text>3',3'-c-di-GMP + H2O = 5'-phosphoguanylyl(3'-&gt;5')guanosine + H(+)</text>
        <dbReference type="Rhea" id="RHEA:24902"/>
        <dbReference type="ChEBI" id="CHEBI:15377"/>
        <dbReference type="ChEBI" id="CHEBI:15378"/>
        <dbReference type="ChEBI" id="CHEBI:58754"/>
        <dbReference type="ChEBI" id="CHEBI:58805"/>
        <dbReference type="EC" id="3.1.4.52"/>
    </reaction>
</comment>
<keyword evidence="8 10" id="KW-0472">Membrane</keyword>
<accession>A0A848MMF9</accession>
<dbReference type="SMART" id="SM00052">
    <property type="entry name" value="EAL"/>
    <property type="match status" value="1"/>
</dbReference>
<evidence type="ECO:0000313" key="12">
    <source>
        <dbReference type="EMBL" id="NMP28915.1"/>
    </source>
</evidence>
<dbReference type="SUPFAM" id="SSF141868">
    <property type="entry name" value="EAL domain-like"/>
    <property type="match status" value="1"/>
</dbReference>
<evidence type="ECO:0000256" key="3">
    <source>
        <dbReference type="ARBA" id="ARBA00022475"/>
    </source>
</evidence>
<keyword evidence="3" id="KW-1003">Cell membrane</keyword>
<protein>
    <recommendedName>
        <fullName evidence="2">cyclic-guanylate-specific phosphodiesterase</fullName>
        <ecNumber evidence="2">3.1.4.52</ecNumber>
    </recommendedName>
</protein>
<evidence type="ECO:0000256" key="4">
    <source>
        <dbReference type="ARBA" id="ARBA00022636"/>
    </source>
</evidence>
<feature type="transmembrane region" description="Helical" evidence="10">
    <location>
        <begin position="232"/>
        <end position="255"/>
    </location>
</feature>
<evidence type="ECO:0000259" key="11">
    <source>
        <dbReference type="PROSITE" id="PS50883"/>
    </source>
</evidence>
<evidence type="ECO:0000256" key="10">
    <source>
        <dbReference type="SAM" id="Phobius"/>
    </source>
</evidence>
<dbReference type="Pfam" id="PF00563">
    <property type="entry name" value="EAL"/>
    <property type="match status" value="1"/>
</dbReference>
<evidence type="ECO:0000256" key="8">
    <source>
        <dbReference type="ARBA" id="ARBA00023136"/>
    </source>
</evidence>
<dbReference type="AlphaFoldDB" id="A0A848MMF9"/>
<proteinExistence type="predicted"/>
<dbReference type="CDD" id="cd01948">
    <property type="entry name" value="EAL"/>
    <property type="match status" value="1"/>
</dbReference>
<dbReference type="InterPro" id="IPR050706">
    <property type="entry name" value="Cyclic-di-GMP_PDE-like"/>
</dbReference>
<keyword evidence="7 10" id="KW-1133">Transmembrane helix</keyword>
<reference evidence="12 13" key="1">
    <citation type="submission" date="2020-01" db="EMBL/GenBank/DDBJ databases">
        <authorList>
            <person name="Lee S.D."/>
        </authorList>
    </citation>
    <scope>NUCLEOTIDE SEQUENCE [LARGE SCALE GENOMIC DNA]</scope>
    <source>
        <strain evidence="12 13">SAP-1</strain>
    </source>
</reference>
<dbReference type="GO" id="GO:0005886">
    <property type="term" value="C:plasma membrane"/>
    <property type="evidence" value="ECO:0007669"/>
    <property type="project" value="UniProtKB-SubCell"/>
</dbReference>
<evidence type="ECO:0000256" key="5">
    <source>
        <dbReference type="ARBA" id="ARBA00022692"/>
    </source>
</evidence>
<dbReference type="Proteomes" id="UP000585363">
    <property type="component" value="Unassembled WGS sequence"/>
</dbReference>
<evidence type="ECO:0000256" key="1">
    <source>
        <dbReference type="ARBA" id="ARBA00004651"/>
    </source>
</evidence>
<dbReference type="Gene3D" id="3.20.20.450">
    <property type="entry name" value="EAL domain"/>
    <property type="match status" value="1"/>
</dbReference>
<dbReference type="PANTHER" id="PTHR33121:SF80">
    <property type="entry name" value="CYCLIC DI-GMP PHOSPHODIESTERASE PDEL"/>
    <property type="match status" value="1"/>
</dbReference>
<dbReference type="PROSITE" id="PS50883">
    <property type="entry name" value="EAL"/>
    <property type="match status" value="1"/>
</dbReference>
<gene>
    <name evidence="12" type="ORF">GW590_18815</name>
</gene>
<dbReference type="EC" id="3.1.4.52" evidence="2"/>
<name>A0A848MMF9_9GAMM</name>
<feature type="transmembrane region" description="Helical" evidence="10">
    <location>
        <begin position="12"/>
        <end position="33"/>
    </location>
</feature>
<dbReference type="RefSeq" id="WP_169404628.1">
    <property type="nucleotide sequence ID" value="NZ_JAADJU010000011.1"/>
</dbReference>
<keyword evidence="13" id="KW-1185">Reference proteome</keyword>
<evidence type="ECO:0000256" key="9">
    <source>
        <dbReference type="ARBA" id="ARBA00034290"/>
    </source>
</evidence>
<evidence type="ECO:0000256" key="2">
    <source>
        <dbReference type="ARBA" id="ARBA00012282"/>
    </source>
</evidence>
<comment type="subcellular location">
    <subcellularLocation>
        <location evidence="1">Cell membrane</location>
        <topology evidence="1">Multi-pass membrane protein</topology>
    </subcellularLocation>
</comment>
<organism evidence="12 13">
    <name type="scientific">Rouxiella aceris</name>
    <dbReference type="NCBI Taxonomy" id="2703884"/>
    <lineage>
        <taxon>Bacteria</taxon>
        <taxon>Pseudomonadati</taxon>
        <taxon>Pseudomonadota</taxon>
        <taxon>Gammaproteobacteria</taxon>
        <taxon>Enterobacterales</taxon>
        <taxon>Yersiniaceae</taxon>
        <taxon>Rouxiella</taxon>
    </lineage>
</organism>
<sequence length="525" mass="58863">MPVNYSRFHQPFFRFFISLIVCLLVLIVGFYAISWQTAEGFNHEARQRLMLAQRQVNLTLDNGKRAASSVLAYVGDECDDALVQKLRQQVAVVPNVRTVNLAKGDNIYCTSLFGARNASLDLSDYSQGQLDLMPGNPVTPGHALIAYRLFKGDKSVVVGIDSYFLQNILDLLGTHTRLYLKIGSSWLDDQGEVSEGEITVPGLKVDSINTPYAYQISTFIAPHAHWRFILEYSLVSVIIFPFLGVLAGITTWLLLGRMGSPLAQMKSALLNHQFIPYLQPLVEGDNYAVIGAEALMRWQHPKVGMIPPDQFIPLAEQSGLIVPMTQMMMKQVSNYFAPRASQLPIGFHFSFNISASHCTDMGLLEDCKAFLAAFFDHPVLLVLELTERELICPNEITTRLFRELHKLGVLLAIDDFGTGHSSLSYVQQFEIDALKIDQSFIAKIGTDALSAHIVDNVIDLAKRLNLNIVAEGIETRKQAEYLRAFKLDYLQGYLFGRPQPMSEFAKQWLNQINPTAIPYSRKPRA</sequence>
<evidence type="ECO:0000313" key="13">
    <source>
        <dbReference type="Proteomes" id="UP000585363"/>
    </source>
</evidence>